<evidence type="ECO:0000256" key="4">
    <source>
        <dbReference type="SAM" id="Phobius"/>
    </source>
</evidence>
<keyword evidence="3 4" id="KW-0472">Membrane</keyword>
<feature type="transmembrane region" description="Helical" evidence="4">
    <location>
        <begin position="177"/>
        <end position="195"/>
    </location>
</feature>
<feature type="transmembrane region" description="Helical" evidence="4">
    <location>
        <begin position="375"/>
        <end position="394"/>
    </location>
</feature>
<feature type="transmembrane region" description="Helical" evidence="4">
    <location>
        <begin position="61"/>
        <end position="79"/>
    </location>
</feature>
<evidence type="ECO:0000256" key="1">
    <source>
        <dbReference type="ARBA" id="ARBA00022692"/>
    </source>
</evidence>
<keyword evidence="1 4" id="KW-0812">Transmembrane</keyword>
<feature type="transmembrane region" description="Helical" evidence="4">
    <location>
        <begin position="229"/>
        <end position="249"/>
    </location>
</feature>
<accession>A0ABS8AKA3</accession>
<evidence type="ECO:0000259" key="5">
    <source>
        <dbReference type="PROSITE" id="PS50850"/>
    </source>
</evidence>
<sequence length="404" mass="42263">MISSSSPPTTAPAPHAAPPLTPALVWLMAVACGLVVANIYYNQPLLADIGRTFRLSDSRASLVATLTQVGYTLGLFFVVPLGDKLERKRLILMLLVLAAGAMAAAALAPSFALLVGASLLIGIFSAVPQLLVPMAAHLASDDDRGRVVGKIMSGLLIGILLSRTLSGYIGAHGGWRLVFGMGSGAMLVLALILAFRLPKDQPDFAGTYGSLMKSLATLTRTLPSLRKSALTGGFLFASFSVFWTTLVFFLEGSPYFYKSDVAGFFGLIGALGALAAPLAGKSADTRGPAYAINIGIVMSLGAYLVLALGGYYLVGLVVGVIVLDIGVQVTHISNQSRIFSLVPAARSRLNTIYMTVYFIGGSVGSLAGGTAWAHYQWPGVCAVGLFFVVAAYLVNRFYGNAAQA</sequence>
<feature type="transmembrane region" description="Helical" evidence="4">
    <location>
        <begin position="91"/>
        <end position="113"/>
    </location>
</feature>
<dbReference type="InterPro" id="IPR036259">
    <property type="entry name" value="MFS_trans_sf"/>
</dbReference>
<dbReference type="Proteomes" id="UP001165297">
    <property type="component" value="Unassembled WGS sequence"/>
</dbReference>
<feature type="transmembrane region" description="Helical" evidence="4">
    <location>
        <begin position="261"/>
        <end position="280"/>
    </location>
</feature>
<dbReference type="InterPro" id="IPR011701">
    <property type="entry name" value="MFS"/>
</dbReference>
<dbReference type="PANTHER" id="PTHR42910:SF1">
    <property type="entry name" value="MAJOR FACILITATOR SUPERFAMILY (MFS) PROFILE DOMAIN-CONTAINING PROTEIN"/>
    <property type="match status" value="1"/>
</dbReference>
<dbReference type="PANTHER" id="PTHR42910">
    <property type="entry name" value="TRANSPORTER SCO4007-RELATED"/>
    <property type="match status" value="1"/>
</dbReference>
<protein>
    <submittedName>
        <fullName evidence="6">MFS transporter</fullName>
    </submittedName>
</protein>
<feature type="transmembrane region" description="Helical" evidence="4">
    <location>
        <begin position="151"/>
        <end position="171"/>
    </location>
</feature>
<dbReference type="Gene3D" id="1.20.1250.20">
    <property type="entry name" value="MFS general substrate transporter like domains"/>
    <property type="match status" value="1"/>
</dbReference>
<proteinExistence type="predicted"/>
<evidence type="ECO:0000313" key="7">
    <source>
        <dbReference type="Proteomes" id="UP001165297"/>
    </source>
</evidence>
<evidence type="ECO:0000313" key="6">
    <source>
        <dbReference type="EMBL" id="MCB2379939.1"/>
    </source>
</evidence>
<dbReference type="SUPFAM" id="SSF103473">
    <property type="entry name" value="MFS general substrate transporter"/>
    <property type="match status" value="1"/>
</dbReference>
<evidence type="ECO:0000256" key="2">
    <source>
        <dbReference type="ARBA" id="ARBA00022989"/>
    </source>
</evidence>
<keyword evidence="2 4" id="KW-1133">Transmembrane helix</keyword>
<dbReference type="PROSITE" id="PS50850">
    <property type="entry name" value="MFS"/>
    <property type="match status" value="1"/>
</dbReference>
<dbReference type="EMBL" id="JAJADQ010000012">
    <property type="protein sequence ID" value="MCB2379939.1"/>
    <property type="molecule type" value="Genomic_DNA"/>
</dbReference>
<reference evidence="6" key="1">
    <citation type="submission" date="2021-10" db="EMBL/GenBank/DDBJ databases">
        <authorList>
            <person name="Dean J.D."/>
            <person name="Kim M.K."/>
            <person name="Newey C.N."/>
            <person name="Stoker T.S."/>
            <person name="Thompson D.W."/>
            <person name="Grose J.H."/>
        </authorList>
    </citation>
    <scope>NUCLEOTIDE SEQUENCE</scope>
    <source>
        <strain evidence="6">BT635</strain>
    </source>
</reference>
<feature type="transmembrane region" description="Helical" evidence="4">
    <location>
        <begin position="311"/>
        <end position="330"/>
    </location>
</feature>
<evidence type="ECO:0000256" key="3">
    <source>
        <dbReference type="ARBA" id="ARBA00023136"/>
    </source>
</evidence>
<name>A0ABS8AKA3_9BACT</name>
<gene>
    <name evidence="6" type="ORF">LGH70_20250</name>
</gene>
<dbReference type="RefSeq" id="WP_226189490.1">
    <property type="nucleotide sequence ID" value="NZ_JAJADQ010000012.1"/>
</dbReference>
<comment type="caution">
    <text evidence="6">The sequence shown here is derived from an EMBL/GenBank/DDBJ whole genome shotgun (WGS) entry which is preliminary data.</text>
</comment>
<dbReference type="InterPro" id="IPR020846">
    <property type="entry name" value="MFS_dom"/>
</dbReference>
<keyword evidence="7" id="KW-1185">Reference proteome</keyword>
<dbReference type="CDD" id="cd17324">
    <property type="entry name" value="MFS_NepI_like"/>
    <property type="match status" value="1"/>
</dbReference>
<organism evidence="6 7">
    <name type="scientific">Hymenobacter nitidus</name>
    <dbReference type="NCBI Taxonomy" id="2880929"/>
    <lineage>
        <taxon>Bacteria</taxon>
        <taxon>Pseudomonadati</taxon>
        <taxon>Bacteroidota</taxon>
        <taxon>Cytophagia</taxon>
        <taxon>Cytophagales</taxon>
        <taxon>Hymenobacteraceae</taxon>
        <taxon>Hymenobacter</taxon>
    </lineage>
</organism>
<feature type="transmembrane region" description="Helical" evidence="4">
    <location>
        <begin position="351"/>
        <end position="369"/>
    </location>
</feature>
<dbReference type="Pfam" id="PF07690">
    <property type="entry name" value="MFS_1"/>
    <property type="match status" value="1"/>
</dbReference>
<feature type="transmembrane region" description="Helical" evidence="4">
    <location>
        <begin position="20"/>
        <end position="41"/>
    </location>
</feature>
<feature type="transmembrane region" description="Helical" evidence="4">
    <location>
        <begin position="119"/>
        <end position="139"/>
    </location>
</feature>
<feature type="domain" description="Major facilitator superfamily (MFS) profile" evidence="5">
    <location>
        <begin position="21"/>
        <end position="402"/>
    </location>
</feature>